<feature type="domain" description="DUF5675" evidence="1">
    <location>
        <begin position="5"/>
        <end position="124"/>
    </location>
</feature>
<evidence type="ECO:0000313" key="2">
    <source>
        <dbReference type="EMBL" id="MFC4722236.1"/>
    </source>
</evidence>
<evidence type="ECO:0000313" key="3">
    <source>
        <dbReference type="Proteomes" id="UP001595953"/>
    </source>
</evidence>
<dbReference type="Pfam" id="PF18925">
    <property type="entry name" value="DUF5675"/>
    <property type="match status" value="1"/>
</dbReference>
<name>A0ABV9N1R6_9FLAO</name>
<dbReference type="EMBL" id="JBHSGP010000013">
    <property type="protein sequence ID" value="MFC4722236.1"/>
    <property type="molecule type" value="Genomic_DNA"/>
</dbReference>
<organism evidence="2 3">
    <name type="scientific">Geojedonia litorea</name>
    <dbReference type="NCBI Taxonomy" id="1268269"/>
    <lineage>
        <taxon>Bacteria</taxon>
        <taxon>Pseudomonadati</taxon>
        <taxon>Bacteroidota</taxon>
        <taxon>Flavobacteriia</taxon>
        <taxon>Flavobacteriales</taxon>
        <taxon>Flavobacteriaceae</taxon>
        <taxon>Geojedonia</taxon>
    </lineage>
</organism>
<dbReference type="Proteomes" id="UP001595953">
    <property type="component" value="Unassembled WGS sequence"/>
</dbReference>
<proteinExistence type="predicted"/>
<evidence type="ECO:0000259" key="1">
    <source>
        <dbReference type="Pfam" id="PF18925"/>
    </source>
</evidence>
<reference evidence="3" key="1">
    <citation type="journal article" date="2019" name="Int. J. Syst. Evol. Microbiol.">
        <title>The Global Catalogue of Microorganisms (GCM) 10K type strain sequencing project: providing services to taxonomists for standard genome sequencing and annotation.</title>
        <authorList>
            <consortium name="The Broad Institute Genomics Platform"/>
            <consortium name="The Broad Institute Genome Sequencing Center for Infectious Disease"/>
            <person name="Wu L."/>
            <person name="Ma J."/>
        </authorList>
    </citation>
    <scope>NUCLEOTIDE SEQUENCE [LARGE SCALE GENOMIC DNA]</scope>
    <source>
        <strain evidence="3">CCUG 63682</strain>
    </source>
</reference>
<keyword evidence="3" id="KW-1185">Reference proteome</keyword>
<accession>A0ABV9N1R6</accession>
<dbReference type="RefSeq" id="WP_387962576.1">
    <property type="nucleotide sequence ID" value="NZ_JBHSGP010000013.1"/>
</dbReference>
<dbReference type="InterPro" id="IPR043732">
    <property type="entry name" value="DUF5675"/>
</dbReference>
<comment type="caution">
    <text evidence="2">The sequence shown here is derived from an EMBL/GenBank/DDBJ whole genome shotgun (WGS) entry which is preliminary data.</text>
</comment>
<protein>
    <submittedName>
        <fullName evidence="2">DUF5675 family protein</fullName>
    </submittedName>
</protein>
<gene>
    <name evidence="2" type="ORF">ACFO5O_07880</name>
</gene>
<sequence>MELVLERAYFKEGTNGTLFCSYGLFNAPLGRFLCHTIELPWKDNKRTVSCIPEGIYEIVPRFSTKFSHHLLVKGVPDRSLILIHPANDALKELEGCIAPVTYLSGLGTGTQSKTALQKLLSLVHQAQERHEPISLTIKSVNHEYYRTLQTTDPKIL</sequence>